<dbReference type="Gene3D" id="1.10.150.130">
    <property type="match status" value="1"/>
</dbReference>
<keyword evidence="3" id="KW-0238">DNA-binding</keyword>
<dbReference type="PROSITE" id="PS51898">
    <property type="entry name" value="TYR_RECOMBINASE"/>
    <property type="match status" value="1"/>
</dbReference>
<dbReference type="InterPro" id="IPR004107">
    <property type="entry name" value="Integrase_SAM-like_N"/>
</dbReference>
<dbReference type="SUPFAM" id="SSF56349">
    <property type="entry name" value="DNA breaking-rejoining enzymes"/>
    <property type="match status" value="1"/>
</dbReference>
<dbReference type="Pfam" id="PF14659">
    <property type="entry name" value="Phage_int_SAM_3"/>
    <property type="match status" value="1"/>
</dbReference>
<dbReference type="InterPro" id="IPR002104">
    <property type="entry name" value="Integrase_catalytic"/>
</dbReference>
<evidence type="ECO:0000313" key="7">
    <source>
        <dbReference type="Proteomes" id="UP000589520"/>
    </source>
</evidence>
<evidence type="ECO:0000256" key="4">
    <source>
        <dbReference type="ARBA" id="ARBA00023172"/>
    </source>
</evidence>
<dbReference type="InterPro" id="IPR050090">
    <property type="entry name" value="Tyrosine_recombinase_XerCD"/>
</dbReference>
<keyword evidence="4" id="KW-0233">DNA recombination</keyword>
<organism evidence="6 7">
    <name type="scientific">Granulicella arctica</name>
    <dbReference type="NCBI Taxonomy" id="940613"/>
    <lineage>
        <taxon>Bacteria</taxon>
        <taxon>Pseudomonadati</taxon>
        <taxon>Acidobacteriota</taxon>
        <taxon>Terriglobia</taxon>
        <taxon>Terriglobales</taxon>
        <taxon>Acidobacteriaceae</taxon>
        <taxon>Granulicella</taxon>
    </lineage>
</organism>
<dbReference type="Proteomes" id="UP000589520">
    <property type="component" value="Unassembled WGS sequence"/>
</dbReference>
<reference evidence="6 7" key="1">
    <citation type="submission" date="2020-07" db="EMBL/GenBank/DDBJ databases">
        <title>Genomic Encyclopedia of Type Strains, Phase IV (KMG-V): Genome sequencing to study the core and pangenomes of soil and plant-associated prokaryotes.</title>
        <authorList>
            <person name="Whitman W."/>
        </authorList>
    </citation>
    <scope>NUCLEOTIDE SEQUENCE [LARGE SCALE GENOMIC DNA]</scope>
    <source>
        <strain evidence="6 7">X4EP2</strain>
    </source>
</reference>
<evidence type="ECO:0000256" key="1">
    <source>
        <dbReference type="ARBA" id="ARBA00008857"/>
    </source>
</evidence>
<dbReference type="GO" id="GO:0003677">
    <property type="term" value="F:DNA binding"/>
    <property type="evidence" value="ECO:0007669"/>
    <property type="project" value="UniProtKB-KW"/>
</dbReference>
<dbReference type="Gene3D" id="1.10.443.10">
    <property type="entry name" value="Intergrase catalytic core"/>
    <property type="match status" value="1"/>
</dbReference>
<keyword evidence="2" id="KW-0229">DNA integration</keyword>
<comment type="similarity">
    <text evidence="1">Belongs to the 'phage' integrase family.</text>
</comment>
<evidence type="ECO:0000313" key="6">
    <source>
        <dbReference type="EMBL" id="NYF80575.1"/>
    </source>
</evidence>
<dbReference type="GO" id="GO:0006310">
    <property type="term" value="P:DNA recombination"/>
    <property type="evidence" value="ECO:0007669"/>
    <property type="project" value="UniProtKB-KW"/>
</dbReference>
<dbReference type="PANTHER" id="PTHR30349">
    <property type="entry name" value="PHAGE INTEGRASE-RELATED"/>
    <property type="match status" value="1"/>
</dbReference>
<gene>
    <name evidence="6" type="ORF">HDF17_002895</name>
</gene>
<dbReference type="AlphaFoldDB" id="A0A7Y9TI36"/>
<dbReference type="InterPro" id="IPR010998">
    <property type="entry name" value="Integrase_recombinase_N"/>
</dbReference>
<accession>A0A7Y9TI36</accession>
<name>A0A7Y9TI36_9BACT</name>
<dbReference type="InterPro" id="IPR011010">
    <property type="entry name" value="DNA_brk_join_enz"/>
</dbReference>
<proteinExistence type="inferred from homology"/>
<dbReference type="GO" id="GO:0015074">
    <property type="term" value="P:DNA integration"/>
    <property type="evidence" value="ECO:0007669"/>
    <property type="project" value="UniProtKB-KW"/>
</dbReference>
<dbReference type="EMBL" id="JACCCW010000002">
    <property type="protein sequence ID" value="NYF80575.1"/>
    <property type="molecule type" value="Genomic_DNA"/>
</dbReference>
<dbReference type="Pfam" id="PF00589">
    <property type="entry name" value="Phage_integrase"/>
    <property type="match status" value="1"/>
</dbReference>
<comment type="caution">
    <text evidence="6">The sequence shown here is derived from an EMBL/GenBank/DDBJ whole genome shotgun (WGS) entry which is preliminary data.</text>
</comment>
<keyword evidence="7" id="KW-1185">Reference proteome</keyword>
<sequence length="429" mass="47614">MKLAPRRDPYWHLIAEGQHLGYRRTEMGGTWIARQYTRDHGRRFQALGAADDTITADGAGVQSFAQAVEAAQTWFRRLVTDESGEVAGGPYTVAQAMAEYIADRERTKRKSQGRARLIVDGHIVPALGKIDLSKLTQSKLKDWRDKLATNAPRVRTGFVMEKRMVRTLRNGVYKDRMKERATNVPLPQASRPIDTSDPEALRKRQATANRILTVLKAALNFAHEQGHIASKAAWENVKPFRKVDVPKIRFLTADEVQALIPACEPSFSVLVKAALLTGCRFGELTGLKVGAFDPVQGTIFIAESKNGESRHVDLTDEGIALFSDVTANRDSKETIFLRANGKIWKSSEQKRPMDAACEAAKIEGVTFHILRHTWASLSVMNGMPIAVVAENLGHKDTRITERHYAHLSKSFKRASIRANAPSYGFGASA</sequence>
<evidence type="ECO:0000259" key="5">
    <source>
        <dbReference type="PROSITE" id="PS51898"/>
    </source>
</evidence>
<dbReference type="RefSeq" id="WP_179492070.1">
    <property type="nucleotide sequence ID" value="NZ_JACCCW010000002.1"/>
</dbReference>
<dbReference type="PANTHER" id="PTHR30349:SF64">
    <property type="entry name" value="PROPHAGE INTEGRASE INTD-RELATED"/>
    <property type="match status" value="1"/>
</dbReference>
<evidence type="ECO:0000256" key="2">
    <source>
        <dbReference type="ARBA" id="ARBA00022908"/>
    </source>
</evidence>
<evidence type="ECO:0000256" key="3">
    <source>
        <dbReference type="ARBA" id="ARBA00023125"/>
    </source>
</evidence>
<dbReference type="CDD" id="cd00796">
    <property type="entry name" value="INT_Rci_Hp1_C"/>
    <property type="match status" value="1"/>
</dbReference>
<dbReference type="InterPro" id="IPR013762">
    <property type="entry name" value="Integrase-like_cat_sf"/>
</dbReference>
<feature type="domain" description="Tyr recombinase" evidence="5">
    <location>
        <begin position="246"/>
        <end position="417"/>
    </location>
</feature>
<protein>
    <submittedName>
        <fullName evidence="6">Integrase</fullName>
    </submittedName>
</protein>